<dbReference type="GeneID" id="17300001"/>
<dbReference type="InterPro" id="IPR009057">
    <property type="entry name" value="Homeodomain-like_sf"/>
</dbReference>
<feature type="region of interest" description="Disordered" evidence="6">
    <location>
        <begin position="618"/>
        <end position="652"/>
    </location>
</feature>
<feature type="region of interest" description="Disordered" evidence="6">
    <location>
        <begin position="464"/>
        <end position="484"/>
    </location>
</feature>
<evidence type="ECO:0000313" key="8">
    <source>
        <dbReference type="EMBL" id="EKX43273.1"/>
    </source>
</evidence>
<dbReference type="eggNOG" id="KOG0029">
    <property type="taxonomic scope" value="Eukaryota"/>
</dbReference>
<feature type="compositionally biased region" description="Basic and acidic residues" evidence="6">
    <location>
        <begin position="732"/>
        <end position="746"/>
    </location>
</feature>
<keyword evidence="4" id="KW-0274">FAD</keyword>
<dbReference type="HOGENOM" id="CLU_271536_0_0_1"/>
<keyword evidence="5" id="KW-0560">Oxidoreductase</keyword>
<dbReference type="Gene3D" id="3.50.50.60">
    <property type="entry name" value="FAD/NAD(P)-binding domain"/>
    <property type="match status" value="2"/>
</dbReference>
<dbReference type="KEGG" id="gtt:GUITHDRAFT_110688"/>
<dbReference type="AlphaFoldDB" id="L1J438"/>
<dbReference type="InterPro" id="IPR007526">
    <property type="entry name" value="SWIRM"/>
</dbReference>
<feature type="compositionally biased region" description="Polar residues" evidence="6">
    <location>
        <begin position="810"/>
        <end position="819"/>
    </location>
</feature>
<dbReference type="Gene3D" id="3.90.660.10">
    <property type="match status" value="1"/>
</dbReference>
<dbReference type="InterPro" id="IPR002937">
    <property type="entry name" value="Amino_oxidase"/>
</dbReference>
<comment type="similarity">
    <text evidence="2">Belongs to the flavin monoamine oxidase family.</text>
</comment>
<dbReference type="PANTHER" id="PTHR10742:SF410">
    <property type="entry name" value="LYSINE-SPECIFIC HISTONE DEMETHYLASE 2"/>
    <property type="match status" value="1"/>
</dbReference>
<evidence type="ECO:0000256" key="6">
    <source>
        <dbReference type="SAM" id="MobiDB-lite"/>
    </source>
</evidence>
<evidence type="ECO:0000256" key="2">
    <source>
        <dbReference type="ARBA" id="ARBA00005995"/>
    </source>
</evidence>
<dbReference type="SUPFAM" id="SSF54373">
    <property type="entry name" value="FAD-linked reductases, C-terminal domain"/>
    <property type="match status" value="1"/>
</dbReference>
<accession>L1J438</accession>
<dbReference type="PROSITE" id="PS50934">
    <property type="entry name" value="SWIRM"/>
    <property type="match status" value="1"/>
</dbReference>
<dbReference type="STRING" id="905079.L1J438"/>
<dbReference type="SUPFAM" id="SSF46689">
    <property type="entry name" value="Homeodomain-like"/>
    <property type="match status" value="1"/>
</dbReference>
<dbReference type="SUPFAM" id="SSF51905">
    <property type="entry name" value="FAD/NAD(P)-binding domain"/>
    <property type="match status" value="2"/>
</dbReference>
<feature type="compositionally biased region" description="Basic and acidic residues" evidence="6">
    <location>
        <begin position="837"/>
        <end position="869"/>
    </location>
</feature>
<dbReference type="GO" id="GO:0016705">
    <property type="term" value="F:oxidoreductase activity, acting on paired donors, with incorporation or reduction of molecular oxygen"/>
    <property type="evidence" value="ECO:0007669"/>
    <property type="project" value="UniProtKB-ARBA"/>
</dbReference>
<evidence type="ECO:0000259" key="7">
    <source>
        <dbReference type="PROSITE" id="PS50934"/>
    </source>
</evidence>
<evidence type="ECO:0000313" key="9">
    <source>
        <dbReference type="EnsemblProtists" id="EKX43273"/>
    </source>
</evidence>
<evidence type="ECO:0000256" key="1">
    <source>
        <dbReference type="ARBA" id="ARBA00001974"/>
    </source>
</evidence>
<protein>
    <recommendedName>
        <fullName evidence="7">SWIRM domain-containing protein</fullName>
    </recommendedName>
</protein>
<keyword evidence="3" id="KW-0285">Flavoprotein</keyword>
<feature type="region of interest" description="Disordered" evidence="6">
    <location>
        <begin position="940"/>
        <end position="959"/>
    </location>
</feature>
<dbReference type="EMBL" id="JH993011">
    <property type="protein sequence ID" value="EKX43273.1"/>
    <property type="molecule type" value="Genomic_DNA"/>
</dbReference>
<comment type="cofactor">
    <cofactor evidence="1">
        <name>FAD</name>
        <dbReference type="ChEBI" id="CHEBI:57692"/>
    </cofactor>
</comment>
<organism evidence="8">
    <name type="scientific">Guillardia theta (strain CCMP2712)</name>
    <name type="common">Cryptophyte</name>
    <dbReference type="NCBI Taxonomy" id="905079"/>
    <lineage>
        <taxon>Eukaryota</taxon>
        <taxon>Cryptophyceae</taxon>
        <taxon>Pyrenomonadales</taxon>
        <taxon>Geminigeraceae</taxon>
        <taxon>Guillardia</taxon>
    </lineage>
</organism>
<keyword evidence="10" id="KW-1185">Reference proteome</keyword>
<dbReference type="Gene3D" id="2.30.30.140">
    <property type="match status" value="2"/>
</dbReference>
<sequence length="1194" mass="132996">MPVRNIKKQDKIVSQQRIETSPQEFLKDDEAKECNDVSLDGCKHEKEPQGCDDESVICEGGLENFIWLPVKGMTLLEEQELPLLATSPISYVKLRNHILSTWHKNPSQELTHEAAALDAPIVFHRREAQAEAIRLIHEFLSCHGHINVGVFAPKTPTLMSNSSTATAGSEDGGAGVEGGKGEAYDVIVVGGGIAGLAAASQLKRRGHKVVVLEAQSFIGGRARAGGWNNRDEFLTSRQKSLKKKKTAEPPADHRPHEEGTDGGASTALDFGAMIITGIWGNPIAMLCRQLGIKMQQIKNACPLLDAEPQGSFKDVSCRKLSPPESPEPQQGALLHHSIPKDVDNKIQSIFNKALTAACNKRKHLADDQDLSLGEELLRVLHNYKFSQVETRVLNWHIANLEYGCGAPLDEVSLRFWDQDDAFGFGGPHCLIPGGYQRIAEELAKEVEEIRLNAEVARVRWTGRGGEKKRKEEGEETQELSPPSAESKIESLLCVGAFVGKLNAGTQEVRAMESVRTKHKVPEGWRIFSTMKRVSTSCFSLSGGGGIDCDVVFQTERGVKLRSIGDAKREIKRMRSGSWEEEKQQEALHDVNKVLRDMCRLEAEDGQRRECERQILQSLGLSYEEEDEEEDEDDEEEAETTSEVSDRAGEWEEGMEVEMYFSDGMWYRGRVTSLEDKVAVIDFEDGDRQTVRLPDPDVRPVRALGSSYMQSKEEEKETEEEEKMKCGSHWKRKGEGERRKNSQGEQKRPRRSAVDQQLQVGDEAEVLFSDGVWYRGRVTARKENLIHVAFADGDRQSFLLPDPDVRPATAPSASDMSSPSTDDRSVQTTLKDDEESEKVENMDREDKQDKEESESEEKREKENEKSEKSNSVEASTSLNDMDIGSAGQSTLGRGSKLKYHVGMQVEMFFDDGVWYRGRVASLLQDVATVFFEDGDVQQVSLPHPDVRPARPPPPVRVHTRDGQTLRSRAVLLCVPMGVIQQGAMKFEPSLPSWKHEAIRRAGNGLINKLTIEYREVFWDPQVDFFGTTSSVVEERGAFFLVWSLFRFTGRPILIAVLSGAAARKYESLPDDTVVRRFHEAITSIFGHVPQPERSHVTRWGSNPHARGAYSFVKASHLPASPPSPAHVQVMQVGSKGGPDYDLLAEPVAGQVFFAGEGTCREHPATAAGAYLTGLREAARLHRLLSEMKGEARDDR</sequence>
<feature type="region of interest" description="Disordered" evidence="6">
    <location>
        <begin position="237"/>
        <end position="264"/>
    </location>
</feature>
<dbReference type="GO" id="GO:0141052">
    <property type="term" value="F:histone H3 demethylase activity"/>
    <property type="evidence" value="ECO:0007669"/>
    <property type="project" value="UniProtKB-ARBA"/>
</dbReference>
<dbReference type="EnsemblProtists" id="EKX43273">
    <property type="protein sequence ID" value="EKX43273"/>
    <property type="gene ID" value="GUITHDRAFT_110688"/>
</dbReference>
<proteinExistence type="inferred from homology"/>
<feature type="compositionally biased region" description="Basic and acidic residues" evidence="6">
    <location>
        <begin position="688"/>
        <end position="699"/>
    </location>
</feature>
<dbReference type="InterPro" id="IPR002999">
    <property type="entry name" value="Tudor"/>
</dbReference>
<gene>
    <name evidence="8" type="ORF">GUITHDRAFT_110688</name>
</gene>
<feature type="compositionally biased region" description="Basic and acidic residues" evidence="6">
    <location>
        <begin position="246"/>
        <end position="259"/>
    </location>
</feature>
<name>L1J438_GUITC</name>
<dbReference type="PANTHER" id="PTHR10742">
    <property type="entry name" value="FLAVIN MONOAMINE OXIDASE"/>
    <property type="match status" value="1"/>
</dbReference>
<dbReference type="RefSeq" id="XP_005830253.1">
    <property type="nucleotide sequence ID" value="XM_005830196.1"/>
</dbReference>
<dbReference type="SMART" id="SM00333">
    <property type="entry name" value="TUDOR"/>
    <property type="match status" value="3"/>
</dbReference>
<dbReference type="PaxDb" id="55529-EKX43273"/>
<dbReference type="InterPro" id="IPR036388">
    <property type="entry name" value="WH-like_DNA-bd_sf"/>
</dbReference>
<dbReference type="Pfam" id="PF12831">
    <property type="entry name" value="FAD_oxidored"/>
    <property type="match status" value="1"/>
</dbReference>
<reference evidence="8 10" key="1">
    <citation type="journal article" date="2012" name="Nature">
        <title>Algal genomes reveal evolutionary mosaicism and the fate of nucleomorphs.</title>
        <authorList>
            <consortium name="DOE Joint Genome Institute"/>
            <person name="Curtis B.A."/>
            <person name="Tanifuji G."/>
            <person name="Burki F."/>
            <person name="Gruber A."/>
            <person name="Irimia M."/>
            <person name="Maruyama S."/>
            <person name="Arias M.C."/>
            <person name="Ball S.G."/>
            <person name="Gile G.H."/>
            <person name="Hirakawa Y."/>
            <person name="Hopkins J.F."/>
            <person name="Kuo A."/>
            <person name="Rensing S.A."/>
            <person name="Schmutz J."/>
            <person name="Symeonidi A."/>
            <person name="Elias M."/>
            <person name="Eveleigh R.J."/>
            <person name="Herman E.K."/>
            <person name="Klute M.J."/>
            <person name="Nakayama T."/>
            <person name="Obornik M."/>
            <person name="Reyes-Prieto A."/>
            <person name="Armbrust E.V."/>
            <person name="Aves S.J."/>
            <person name="Beiko R.G."/>
            <person name="Coutinho P."/>
            <person name="Dacks J.B."/>
            <person name="Durnford D.G."/>
            <person name="Fast N.M."/>
            <person name="Green B.R."/>
            <person name="Grisdale C.J."/>
            <person name="Hempel F."/>
            <person name="Henrissat B."/>
            <person name="Hoppner M.P."/>
            <person name="Ishida K."/>
            <person name="Kim E."/>
            <person name="Koreny L."/>
            <person name="Kroth P.G."/>
            <person name="Liu Y."/>
            <person name="Malik S.B."/>
            <person name="Maier U.G."/>
            <person name="McRose D."/>
            <person name="Mock T."/>
            <person name="Neilson J.A."/>
            <person name="Onodera N.T."/>
            <person name="Poole A.M."/>
            <person name="Pritham E.J."/>
            <person name="Richards T.A."/>
            <person name="Rocap G."/>
            <person name="Roy S.W."/>
            <person name="Sarai C."/>
            <person name="Schaack S."/>
            <person name="Shirato S."/>
            <person name="Slamovits C.H."/>
            <person name="Spencer D.F."/>
            <person name="Suzuki S."/>
            <person name="Worden A.Z."/>
            <person name="Zauner S."/>
            <person name="Barry K."/>
            <person name="Bell C."/>
            <person name="Bharti A.K."/>
            <person name="Crow J.A."/>
            <person name="Grimwood J."/>
            <person name="Kramer R."/>
            <person name="Lindquist E."/>
            <person name="Lucas S."/>
            <person name="Salamov A."/>
            <person name="McFadden G.I."/>
            <person name="Lane C.E."/>
            <person name="Keeling P.J."/>
            <person name="Gray M.W."/>
            <person name="Grigoriev I.V."/>
            <person name="Archibald J.M."/>
        </authorList>
    </citation>
    <scope>NUCLEOTIDE SEQUENCE</scope>
    <source>
        <strain evidence="8 10">CCMP2712</strain>
    </source>
</reference>
<feature type="region of interest" description="Disordered" evidence="6">
    <location>
        <begin position="1"/>
        <end position="20"/>
    </location>
</feature>
<feature type="region of interest" description="Disordered" evidence="6">
    <location>
        <begin position="688"/>
        <end position="756"/>
    </location>
</feature>
<reference evidence="9" key="3">
    <citation type="submission" date="2015-06" db="UniProtKB">
        <authorList>
            <consortium name="EnsemblProtists"/>
        </authorList>
    </citation>
    <scope>IDENTIFICATION</scope>
</reference>
<evidence type="ECO:0000256" key="5">
    <source>
        <dbReference type="ARBA" id="ARBA00023002"/>
    </source>
</evidence>
<feature type="compositionally biased region" description="Acidic residues" evidence="6">
    <location>
        <begin position="622"/>
        <end position="639"/>
    </location>
</feature>
<feature type="domain" description="SWIRM" evidence="7">
    <location>
        <begin position="59"/>
        <end position="157"/>
    </location>
</feature>
<dbReference type="Proteomes" id="UP000011087">
    <property type="component" value="Unassembled WGS sequence"/>
</dbReference>
<evidence type="ECO:0000256" key="4">
    <source>
        <dbReference type="ARBA" id="ARBA00022827"/>
    </source>
</evidence>
<dbReference type="Gene3D" id="1.10.10.10">
    <property type="entry name" value="Winged helix-like DNA-binding domain superfamily/Winged helix DNA-binding domain"/>
    <property type="match status" value="1"/>
</dbReference>
<dbReference type="Pfam" id="PF04433">
    <property type="entry name" value="SWIRM"/>
    <property type="match status" value="1"/>
</dbReference>
<dbReference type="CDD" id="cd04508">
    <property type="entry name" value="Tudor_SF"/>
    <property type="match status" value="3"/>
</dbReference>
<dbReference type="InterPro" id="IPR050281">
    <property type="entry name" value="Flavin_monoamine_oxidase"/>
</dbReference>
<feature type="region of interest" description="Disordered" evidence="6">
    <location>
        <begin position="795"/>
        <end position="891"/>
    </location>
</feature>
<dbReference type="Pfam" id="PF01593">
    <property type="entry name" value="Amino_oxidase"/>
    <property type="match status" value="2"/>
</dbReference>
<dbReference type="InterPro" id="IPR036188">
    <property type="entry name" value="FAD/NAD-bd_sf"/>
</dbReference>
<reference evidence="10" key="2">
    <citation type="submission" date="2012-11" db="EMBL/GenBank/DDBJ databases">
        <authorList>
            <person name="Kuo A."/>
            <person name="Curtis B.A."/>
            <person name="Tanifuji G."/>
            <person name="Burki F."/>
            <person name="Gruber A."/>
            <person name="Irimia M."/>
            <person name="Maruyama S."/>
            <person name="Arias M.C."/>
            <person name="Ball S.G."/>
            <person name="Gile G.H."/>
            <person name="Hirakawa Y."/>
            <person name="Hopkins J.F."/>
            <person name="Rensing S.A."/>
            <person name="Schmutz J."/>
            <person name="Symeonidi A."/>
            <person name="Elias M."/>
            <person name="Eveleigh R.J."/>
            <person name="Herman E.K."/>
            <person name="Klute M.J."/>
            <person name="Nakayama T."/>
            <person name="Obornik M."/>
            <person name="Reyes-Prieto A."/>
            <person name="Armbrust E.V."/>
            <person name="Aves S.J."/>
            <person name="Beiko R.G."/>
            <person name="Coutinho P."/>
            <person name="Dacks J.B."/>
            <person name="Durnford D.G."/>
            <person name="Fast N.M."/>
            <person name="Green B.R."/>
            <person name="Grisdale C."/>
            <person name="Hempe F."/>
            <person name="Henrissat B."/>
            <person name="Hoppner M.P."/>
            <person name="Ishida K.-I."/>
            <person name="Kim E."/>
            <person name="Koreny L."/>
            <person name="Kroth P.G."/>
            <person name="Liu Y."/>
            <person name="Malik S.-B."/>
            <person name="Maier U.G."/>
            <person name="McRose D."/>
            <person name="Mock T."/>
            <person name="Neilson J.A."/>
            <person name="Onodera N.T."/>
            <person name="Poole A.M."/>
            <person name="Pritham E.J."/>
            <person name="Richards T.A."/>
            <person name="Rocap G."/>
            <person name="Roy S.W."/>
            <person name="Sarai C."/>
            <person name="Schaack S."/>
            <person name="Shirato S."/>
            <person name="Slamovits C.H."/>
            <person name="Spencer D.F."/>
            <person name="Suzuki S."/>
            <person name="Worden A.Z."/>
            <person name="Zauner S."/>
            <person name="Barry K."/>
            <person name="Bell C."/>
            <person name="Bharti A.K."/>
            <person name="Crow J.A."/>
            <person name="Grimwood J."/>
            <person name="Kramer R."/>
            <person name="Lindquist E."/>
            <person name="Lucas S."/>
            <person name="Salamov A."/>
            <person name="McFadden G.I."/>
            <person name="Lane C.E."/>
            <person name="Keeling P.J."/>
            <person name="Gray M.W."/>
            <person name="Grigoriev I.V."/>
            <person name="Archibald J.M."/>
        </authorList>
    </citation>
    <scope>NUCLEOTIDE SEQUENCE</scope>
    <source>
        <strain evidence="10">CCMP2712</strain>
    </source>
</reference>
<evidence type="ECO:0000256" key="3">
    <source>
        <dbReference type="ARBA" id="ARBA00022630"/>
    </source>
</evidence>
<dbReference type="OrthoDB" id="9982100at2759"/>
<evidence type="ECO:0000313" key="10">
    <source>
        <dbReference type="Proteomes" id="UP000011087"/>
    </source>
</evidence>